<evidence type="ECO:0000313" key="2">
    <source>
        <dbReference type="EMBL" id="GJM95163.1"/>
    </source>
</evidence>
<evidence type="ECO:0000256" key="1">
    <source>
        <dbReference type="SAM" id="Phobius"/>
    </source>
</evidence>
<sequence length="82" mass="9377">MECALQDFPCRYLGLPLSLRQLTRNDLQPYLDKIADMLPGWKASLMARSGRLILVKVILTTLPIHLLIALDVPQWFIDTVDK</sequence>
<gene>
    <name evidence="2" type="primary">ga11871</name>
    <name evidence="2" type="ORF">PR202_ga11871</name>
</gene>
<keyword evidence="1" id="KW-1133">Transmembrane helix</keyword>
<dbReference type="PANTHER" id="PTHR33116:SF78">
    <property type="entry name" value="OS12G0587133 PROTEIN"/>
    <property type="match status" value="1"/>
</dbReference>
<evidence type="ECO:0000313" key="3">
    <source>
        <dbReference type="Proteomes" id="UP001054889"/>
    </source>
</evidence>
<feature type="transmembrane region" description="Helical" evidence="1">
    <location>
        <begin position="52"/>
        <end position="77"/>
    </location>
</feature>
<dbReference type="EMBL" id="BQKI01000005">
    <property type="protein sequence ID" value="GJM95163.1"/>
    <property type="molecule type" value="Genomic_DNA"/>
</dbReference>
<comment type="caution">
    <text evidence="2">The sequence shown here is derived from an EMBL/GenBank/DDBJ whole genome shotgun (WGS) entry which is preliminary data.</text>
</comment>
<dbReference type="Proteomes" id="UP001054889">
    <property type="component" value="Unassembled WGS sequence"/>
</dbReference>
<dbReference type="PANTHER" id="PTHR33116">
    <property type="entry name" value="REVERSE TRANSCRIPTASE ZINC-BINDING DOMAIN-CONTAINING PROTEIN-RELATED-RELATED"/>
    <property type="match status" value="1"/>
</dbReference>
<name>A0AAV5CA41_ELECO</name>
<dbReference type="AlphaFoldDB" id="A0AAV5CA41"/>
<reference evidence="2" key="2">
    <citation type="submission" date="2021-12" db="EMBL/GenBank/DDBJ databases">
        <title>Resequencing data analysis of finger millet.</title>
        <authorList>
            <person name="Hatakeyama M."/>
            <person name="Aluri S."/>
            <person name="Balachadran M.T."/>
            <person name="Sivarajan S.R."/>
            <person name="Poveda L."/>
            <person name="Shimizu-Inatsugi R."/>
            <person name="Schlapbach R."/>
            <person name="Sreeman S.M."/>
            <person name="Shimizu K.K."/>
        </authorList>
    </citation>
    <scope>NUCLEOTIDE SEQUENCE</scope>
</reference>
<protein>
    <submittedName>
        <fullName evidence="2">Uncharacterized protein</fullName>
    </submittedName>
</protein>
<keyword evidence="1" id="KW-0812">Transmembrane</keyword>
<reference evidence="2" key="1">
    <citation type="journal article" date="2018" name="DNA Res.">
        <title>Multiple hybrid de novo genome assembly of finger millet, an orphan allotetraploid crop.</title>
        <authorList>
            <person name="Hatakeyama M."/>
            <person name="Aluri S."/>
            <person name="Balachadran M.T."/>
            <person name="Sivarajan S.R."/>
            <person name="Patrignani A."/>
            <person name="Gruter S."/>
            <person name="Poveda L."/>
            <person name="Shimizu-Inatsugi R."/>
            <person name="Baeten J."/>
            <person name="Francoijs K.J."/>
            <person name="Nataraja K.N."/>
            <person name="Reddy Y.A.N."/>
            <person name="Phadnis S."/>
            <person name="Ravikumar R.L."/>
            <person name="Schlapbach R."/>
            <person name="Sreeman S.M."/>
            <person name="Shimizu K.K."/>
        </authorList>
    </citation>
    <scope>NUCLEOTIDE SEQUENCE</scope>
</reference>
<keyword evidence="3" id="KW-1185">Reference proteome</keyword>
<proteinExistence type="predicted"/>
<keyword evidence="1" id="KW-0472">Membrane</keyword>
<accession>A0AAV5CA41</accession>
<organism evidence="2 3">
    <name type="scientific">Eleusine coracana subsp. coracana</name>
    <dbReference type="NCBI Taxonomy" id="191504"/>
    <lineage>
        <taxon>Eukaryota</taxon>
        <taxon>Viridiplantae</taxon>
        <taxon>Streptophyta</taxon>
        <taxon>Embryophyta</taxon>
        <taxon>Tracheophyta</taxon>
        <taxon>Spermatophyta</taxon>
        <taxon>Magnoliopsida</taxon>
        <taxon>Liliopsida</taxon>
        <taxon>Poales</taxon>
        <taxon>Poaceae</taxon>
        <taxon>PACMAD clade</taxon>
        <taxon>Chloridoideae</taxon>
        <taxon>Cynodonteae</taxon>
        <taxon>Eleusininae</taxon>
        <taxon>Eleusine</taxon>
    </lineage>
</organism>